<dbReference type="Proteomes" id="UP000494329">
    <property type="component" value="Unassembled WGS sequence"/>
</dbReference>
<sequence>MSALEGKTGIIHGIEVTERDRIHESKARIATDTKEGREAILRAAEKVYERHHDVIRALAKR</sequence>
<evidence type="ECO:0000313" key="1">
    <source>
        <dbReference type="EMBL" id="CAB3766471.1"/>
    </source>
</evidence>
<gene>
    <name evidence="1" type="ORF">LMG29739_04840</name>
</gene>
<keyword evidence="2" id="KW-1185">Reference proteome</keyword>
<proteinExistence type="predicted"/>
<reference evidence="1 2" key="1">
    <citation type="submission" date="2020-04" db="EMBL/GenBank/DDBJ databases">
        <authorList>
            <person name="De Canck E."/>
        </authorList>
    </citation>
    <scope>NUCLEOTIDE SEQUENCE [LARGE SCALE GENOMIC DNA]</scope>
    <source>
        <strain evidence="1 2">LMG 29739</strain>
    </source>
</reference>
<organism evidence="1 2">
    <name type="scientific">Paraburkholderia solisilvae</name>
    <dbReference type="NCBI Taxonomy" id="624376"/>
    <lineage>
        <taxon>Bacteria</taxon>
        <taxon>Pseudomonadati</taxon>
        <taxon>Pseudomonadota</taxon>
        <taxon>Betaproteobacteria</taxon>
        <taxon>Burkholderiales</taxon>
        <taxon>Burkholderiaceae</taxon>
        <taxon>Paraburkholderia</taxon>
    </lineage>
</organism>
<accession>A0A6J5ELW0</accession>
<dbReference type="AlphaFoldDB" id="A0A6J5ELW0"/>
<name>A0A6J5ELW0_9BURK</name>
<evidence type="ECO:0000313" key="2">
    <source>
        <dbReference type="Proteomes" id="UP000494329"/>
    </source>
</evidence>
<dbReference type="EMBL" id="CADIKF010000046">
    <property type="protein sequence ID" value="CAB3766471.1"/>
    <property type="molecule type" value="Genomic_DNA"/>
</dbReference>
<protein>
    <submittedName>
        <fullName evidence="1">Uncharacterized protein</fullName>
    </submittedName>
</protein>